<dbReference type="SMART" id="SM00710">
    <property type="entry name" value="PbH1"/>
    <property type="match status" value="4"/>
</dbReference>
<evidence type="ECO:0000259" key="1">
    <source>
        <dbReference type="Pfam" id="PF12708"/>
    </source>
</evidence>
<evidence type="ECO:0000313" key="3">
    <source>
        <dbReference type="EMBL" id="MFC5652871.1"/>
    </source>
</evidence>
<comment type="caution">
    <text evidence="3">The sequence shown here is derived from an EMBL/GenBank/DDBJ whole genome shotgun (WGS) entry which is preliminary data.</text>
</comment>
<dbReference type="InterPro" id="IPR039448">
    <property type="entry name" value="Beta_helix"/>
</dbReference>
<reference evidence="4" key="1">
    <citation type="journal article" date="2019" name="Int. J. Syst. Evol. Microbiol.">
        <title>The Global Catalogue of Microorganisms (GCM) 10K type strain sequencing project: providing services to taxonomists for standard genome sequencing and annotation.</title>
        <authorList>
            <consortium name="The Broad Institute Genomics Platform"/>
            <consortium name="The Broad Institute Genome Sequencing Center for Infectious Disease"/>
            <person name="Wu L."/>
            <person name="Ma J."/>
        </authorList>
    </citation>
    <scope>NUCLEOTIDE SEQUENCE [LARGE SCALE GENOMIC DNA]</scope>
    <source>
        <strain evidence="4">CGMCC 1.3240</strain>
    </source>
</reference>
<sequence length="398" mass="43803">MQKLDETMRSERSARKRKSRNRFTYLFVSVLAIISLLGNGTSAFSSEIPTSTQVINVKEDFNARGDGVRNDTAAIQAAIDAVEPGGTLVIPPGAYNVNANMNNKVNTNYGRSYFSLKISKPMTIIMDGAVFLMKTKDMHGVFWIYKTSDVHLKGGSIKGDVMPKDGILSSRVGVLVQESRNCSIENMYTTNLSQGINIYRSYNCAVRNVFTENNRGSGIINLNSDYTLIESCKVINSGDGHLSLYGGGSNNTVRNCIVVENRLGNNGQQGITLENEHNSYIYNNTVKGFYYGIDIKNGTESCSIVQNTAFNNQYNIAIRLGDPSQETEHESHNIMLYKNNVRSPKIGSANAGILIKAGRGHIVQENVVDTGKIMYFGAQINSDIEINGNNFTSNTYVD</sequence>
<dbReference type="InterPro" id="IPR006626">
    <property type="entry name" value="PbH1"/>
</dbReference>
<dbReference type="Pfam" id="PF13229">
    <property type="entry name" value="Beta_helix"/>
    <property type="match status" value="1"/>
</dbReference>
<feature type="domain" description="Right handed beta helix" evidence="2">
    <location>
        <begin position="170"/>
        <end position="308"/>
    </location>
</feature>
<dbReference type="SUPFAM" id="SSF51126">
    <property type="entry name" value="Pectin lyase-like"/>
    <property type="match status" value="1"/>
</dbReference>
<dbReference type="EMBL" id="JBHSOW010000106">
    <property type="protein sequence ID" value="MFC5652871.1"/>
    <property type="molecule type" value="Genomic_DNA"/>
</dbReference>
<dbReference type="RefSeq" id="WP_379191525.1">
    <property type="nucleotide sequence ID" value="NZ_JBHSOW010000106.1"/>
</dbReference>
<dbReference type="InterPro" id="IPR011050">
    <property type="entry name" value="Pectin_lyase_fold/virulence"/>
</dbReference>
<dbReference type="NCBIfam" id="TIGR03804">
    <property type="entry name" value="para_beta_helix"/>
    <property type="match status" value="1"/>
</dbReference>
<organism evidence="3 4">
    <name type="scientific">Paenibacillus solisilvae</name>
    <dbReference type="NCBI Taxonomy" id="2486751"/>
    <lineage>
        <taxon>Bacteria</taxon>
        <taxon>Bacillati</taxon>
        <taxon>Bacillota</taxon>
        <taxon>Bacilli</taxon>
        <taxon>Bacillales</taxon>
        <taxon>Paenibacillaceae</taxon>
        <taxon>Paenibacillus</taxon>
    </lineage>
</organism>
<dbReference type="Proteomes" id="UP001596047">
    <property type="component" value="Unassembled WGS sequence"/>
</dbReference>
<gene>
    <name evidence="3" type="ORF">ACFPYJ_27960</name>
</gene>
<dbReference type="InterPro" id="IPR024535">
    <property type="entry name" value="RHGA/B-epi-like_pectate_lyase"/>
</dbReference>
<dbReference type="Gene3D" id="2.160.20.10">
    <property type="entry name" value="Single-stranded right-handed beta-helix, Pectin lyase-like"/>
    <property type="match status" value="2"/>
</dbReference>
<protein>
    <submittedName>
        <fullName evidence="3">Right-handed parallel beta-helix repeat-containing protein</fullName>
    </submittedName>
</protein>
<evidence type="ECO:0000259" key="2">
    <source>
        <dbReference type="Pfam" id="PF13229"/>
    </source>
</evidence>
<proteinExistence type="predicted"/>
<dbReference type="InterPro" id="IPR022441">
    <property type="entry name" value="Para_beta_helix_rpt-2"/>
</dbReference>
<dbReference type="Pfam" id="PF12708">
    <property type="entry name" value="Pect-lyase_RHGA_epim"/>
    <property type="match status" value="1"/>
</dbReference>
<dbReference type="InterPro" id="IPR012334">
    <property type="entry name" value="Pectin_lyas_fold"/>
</dbReference>
<evidence type="ECO:0000313" key="4">
    <source>
        <dbReference type="Proteomes" id="UP001596047"/>
    </source>
</evidence>
<name>A0ABW0W848_9BACL</name>
<keyword evidence="4" id="KW-1185">Reference proteome</keyword>
<feature type="domain" description="Rhamnogalacturonase A/B/Epimerase-like pectate lyase" evidence="1">
    <location>
        <begin position="55"/>
        <end position="108"/>
    </location>
</feature>
<accession>A0ABW0W848</accession>